<keyword evidence="2" id="KW-0560">Oxidoreductase</keyword>
<dbReference type="SUPFAM" id="SSF82199">
    <property type="entry name" value="SET domain"/>
    <property type="match status" value="1"/>
</dbReference>
<dbReference type="InterPro" id="IPR015353">
    <property type="entry name" value="Rubisco_LSMT_subst-bd"/>
</dbReference>
<protein>
    <submittedName>
        <fullName evidence="6">Oxidoreductase</fullName>
    </submittedName>
</protein>
<dbReference type="PANTHER" id="PTHR43708:SF5">
    <property type="entry name" value="CONSERVED EXPRESSED OXIDOREDUCTASE (EUROFUNG)-RELATED"/>
    <property type="match status" value="1"/>
</dbReference>
<evidence type="ECO:0000313" key="7">
    <source>
        <dbReference type="Proteomes" id="UP000011668"/>
    </source>
</evidence>
<evidence type="ECO:0000259" key="3">
    <source>
        <dbReference type="Pfam" id="PF01408"/>
    </source>
</evidence>
<evidence type="ECO:0000259" key="5">
    <source>
        <dbReference type="Pfam" id="PF09273"/>
    </source>
</evidence>
<dbReference type="Pfam" id="PF02894">
    <property type="entry name" value="GFO_IDH_MocA_C"/>
    <property type="match status" value="1"/>
</dbReference>
<dbReference type="InterPro" id="IPR036291">
    <property type="entry name" value="NAD(P)-bd_dom_sf"/>
</dbReference>
<dbReference type="InterPro" id="IPR000683">
    <property type="entry name" value="Gfo/Idh/MocA-like_OxRdtase_N"/>
</dbReference>
<dbReference type="InterPro" id="IPR051317">
    <property type="entry name" value="Gfo/Idh/MocA_oxidoreduct"/>
</dbReference>
<dbReference type="Pfam" id="PF01408">
    <property type="entry name" value="GFO_IDH_MocA"/>
    <property type="match status" value="1"/>
</dbReference>
<name>L8WYE0_THACA</name>
<evidence type="ECO:0000256" key="2">
    <source>
        <dbReference type="ARBA" id="ARBA00023002"/>
    </source>
</evidence>
<gene>
    <name evidence="6" type="ORF">AG1IA_02837</name>
</gene>
<comment type="caution">
    <text evidence="6">The sequence shown here is derived from an EMBL/GenBank/DDBJ whole genome shotgun (WGS) entry which is preliminary data.</text>
</comment>
<reference evidence="6 7" key="1">
    <citation type="journal article" date="2013" name="Nat. Commun.">
        <title>The evolution and pathogenic mechanisms of the rice sheath blight pathogen.</title>
        <authorList>
            <person name="Zheng A."/>
            <person name="Lin R."/>
            <person name="Xu L."/>
            <person name="Qin P."/>
            <person name="Tang C."/>
            <person name="Ai P."/>
            <person name="Zhang D."/>
            <person name="Liu Y."/>
            <person name="Sun Z."/>
            <person name="Feng H."/>
            <person name="Wang Y."/>
            <person name="Chen Y."/>
            <person name="Liang X."/>
            <person name="Fu R."/>
            <person name="Li Q."/>
            <person name="Zhang J."/>
            <person name="Yu X."/>
            <person name="Xie Z."/>
            <person name="Ding L."/>
            <person name="Guan P."/>
            <person name="Tang J."/>
            <person name="Liang Y."/>
            <person name="Wang S."/>
            <person name="Deng Q."/>
            <person name="Li S."/>
            <person name="Zhu J."/>
            <person name="Wang L."/>
            <person name="Liu H."/>
            <person name="Li P."/>
        </authorList>
    </citation>
    <scope>NUCLEOTIDE SEQUENCE [LARGE SCALE GENOMIC DNA]</scope>
    <source>
        <strain evidence="7">AG-1 IA</strain>
    </source>
</reference>
<dbReference type="PANTHER" id="PTHR43708">
    <property type="entry name" value="CONSERVED EXPRESSED OXIDOREDUCTASE (EUROFUNG)"/>
    <property type="match status" value="1"/>
</dbReference>
<dbReference type="Gene3D" id="3.40.50.720">
    <property type="entry name" value="NAD(P)-binding Rossmann-like Domain"/>
    <property type="match status" value="1"/>
</dbReference>
<dbReference type="STRING" id="983506.L8WYE0"/>
<evidence type="ECO:0000313" key="6">
    <source>
        <dbReference type="EMBL" id="ELU43116.1"/>
    </source>
</evidence>
<feature type="domain" description="Gfo/Idh/MocA-like oxidoreductase C-terminal" evidence="4">
    <location>
        <begin position="732"/>
        <end position="858"/>
    </location>
</feature>
<comment type="similarity">
    <text evidence="1">Belongs to the Gfo/Idh/MocA family.</text>
</comment>
<dbReference type="Gene3D" id="3.30.360.10">
    <property type="entry name" value="Dihydrodipicolinate Reductase, domain 2"/>
    <property type="match status" value="1"/>
</dbReference>
<sequence>MVDTVGLARTMTYVCVFGPSINIGPIGSYTTRPSPVESDITCPSALRVMDPPWLRLEKLINSEENYIVRVEPRYVAGAGRGLFATQDLAALETVISVPSQFLMNARTLSAQYPEPILPQSTPISTIDPPPLSSIQLLSLHLYRVKRGIKDDSFDPYISTLPPSFADHPLAVMQKPDLRPAVMKMVPPSVENMLLSVEKRLKDDWNLEHFPDLLSSGKEEMEDSDCLLEDYMWAWLNGMAFSTPGPIKNGDQVYLRYGGHSNAFLFSEYGFVLPLGLQGAHITNGEIIVDPDLEDRFQGAKKFKLKRELLRDRNYWGDWTFHVQDGEARPSYRVIIALRLLHVSINSEDDSNHELQLWEDSIMGLVDNVSEENELKVRQSVIDLCKTIVERSKTKISYVRSQVADREASGPVEWLHVLDMIEQLWEEEYYVAKSVQQFALTGANFHSGVPGWRFIPQAILNSLSPRFFVFALAIHYVYDVDTSYKRDYRIEEYTPLWPSPISMVQPIKTGVIGVGSSAVTFHVPFLLALPNLFEVYSVLERKATDEQKKSGGTIGAKFNTPAIRVINTIEEFLADPELQLVIITTPNETHYPFAKAAIQAKKHEKPVTPTYAEAKELDSLAKSQGVILSAFQNRRWDSDFLTLKKLVSEGKVSSPITDPRGNVRTYKCTNTKMKASIVTALRLVQPHSGAKQPVQERVLQLFGRPNRLTASIQNLRGFGGPAIDDTPYPIRATVAASSLSVKKSQLRFSVRGSKGSYEKRGLDPQEDQLKARKVAVLDAQFGREDETIAGILDFVNDNGTIESTTATSEKGSYQSLFENLAGAIASGADLQVKFEQSAAVIQMIELAMLSSKEGRTVEVPAP</sequence>
<proteinExistence type="inferred from homology"/>
<dbReference type="Pfam" id="PF09273">
    <property type="entry name" value="Rubis-subs-bind"/>
    <property type="match status" value="1"/>
</dbReference>
<dbReference type="Gene3D" id="3.90.1410.10">
    <property type="entry name" value="set domain protein methyltransferase, domain 1"/>
    <property type="match status" value="2"/>
</dbReference>
<dbReference type="GO" id="GO:0000166">
    <property type="term" value="F:nucleotide binding"/>
    <property type="evidence" value="ECO:0007669"/>
    <property type="project" value="InterPro"/>
</dbReference>
<accession>L8WYE0</accession>
<dbReference type="AlphaFoldDB" id="L8WYE0"/>
<evidence type="ECO:0000256" key="1">
    <source>
        <dbReference type="ARBA" id="ARBA00010928"/>
    </source>
</evidence>
<dbReference type="Proteomes" id="UP000011668">
    <property type="component" value="Unassembled WGS sequence"/>
</dbReference>
<dbReference type="SUPFAM" id="SSF51735">
    <property type="entry name" value="NAD(P)-binding Rossmann-fold domains"/>
    <property type="match status" value="1"/>
</dbReference>
<dbReference type="HOGENOM" id="CLU_332384_0_0_1"/>
<dbReference type="OrthoDB" id="446809at2759"/>
<keyword evidence="7" id="KW-1185">Reference proteome</keyword>
<dbReference type="InterPro" id="IPR004104">
    <property type="entry name" value="Gfo/Idh/MocA-like_OxRdtase_C"/>
</dbReference>
<feature type="domain" description="Rubisco LSMT substrate-binding" evidence="5">
    <location>
        <begin position="300"/>
        <end position="396"/>
    </location>
</feature>
<evidence type="ECO:0000259" key="4">
    <source>
        <dbReference type="Pfam" id="PF02894"/>
    </source>
</evidence>
<dbReference type="InterPro" id="IPR046341">
    <property type="entry name" value="SET_dom_sf"/>
</dbReference>
<dbReference type="EMBL" id="AFRT01000605">
    <property type="protein sequence ID" value="ELU43116.1"/>
    <property type="molecule type" value="Genomic_DNA"/>
</dbReference>
<organism evidence="6 7">
    <name type="scientific">Thanatephorus cucumeris (strain AG1-IA)</name>
    <name type="common">Rice sheath blight fungus</name>
    <name type="synonym">Rhizoctonia solani</name>
    <dbReference type="NCBI Taxonomy" id="983506"/>
    <lineage>
        <taxon>Eukaryota</taxon>
        <taxon>Fungi</taxon>
        <taxon>Dikarya</taxon>
        <taxon>Basidiomycota</taxon>
        <taxon>Agaricomycotina</taxon>
        <taxon>Agaricomycetes</taxon>
        <taxon>Cantharellales</taxon>
        <taxon>Ceratobasidiaceae</taxon>
        <taxon>Rhizoctonia</taxon>
        <taxon>Rhizoctonia solani AG-1</taxon>
    </lineage>
</organism>
<feature type="domain" description="Gfo/Idh/MocA-like oxidoreductase N-terminal" evidence="3">
    <location>
        <begin position="506"/>
        <end position="628"/>
    </location>
</feature>
<dbReference type="GO" id="GO:0016491">
    <property type="term" value="F:oxidoreductase activity"/>
    <property type="evidence" value="ECO:0007669"/>
    <property type="project" value="UniProtKB-KW"/>
</dbReference>